<sequence>MSSMSGVTEDPDSIKEKPQCGSCAKGGHECQYIDPSQPSARRNKITELEDRIRELEGQLASQHLGNDFEDDLIGTASKAVFGSSSIDGASPAASSSHNPPMQHHMPLSYESLNVPAPSPPLSTSLTTLDWPYPPLDLTLHLVETFFNCCPFVASHLHKKSFFERMLLPSSNPDAPHPSLVYAICAAASRHSPRVTTPIPTEGRMSLFRGDGDTFFDTAVALSVKSLEQESDSNSSVPHKVKTLSAVLVLVHLMHSENKWTDLHRYTALGMRGMVTLKFHVDQSLSNTRTQLVPLKNDFDREQRKRLMFSFWVFDVLYTNWSGSFPSNLSSQHILLRLPTPTNSFVHASRDDDLPETEPYLNSLGFLENHSSNDGFHLIIKSTMLLDKVNDFNHQSKQDAINLNLTSSKQLPAFNELDTALLRFRSRLPDVWEDYDEGSKSKLNVDIYFAHILSLKAFVSLHNGYMRESSSKKRLMGCVRAALSTLYSLLNSSYELSWLPSYAIAFYGDSVEILIAAFNQTYDQAAKEAIKLELATFGELFRRMKKSCPSALFGERRLHELLFENGINSTPPGEPSVMEPLLQEISSYDVAAPMPSGFDNVIFGDHNGVNDATEQFATFDASSSGLDIPPGMSFTASDEYKFMSMEDVLAGDAAFDVNVAM</sequence>
<dbReference type="AlphaFoldDB" id="A0A4T0FGN9"/>
<comment type="caution">
    <text evidence="8">The sequence shown here is derived from an EMBL/GenBank/DDBJ whole genome shotgun (WGS) entry which is preliminary data.</text>
</comment>
<evidence type="ECO:0000256" key="5">
    <source>
        <dbReference type="ARBA" id="ARBA00023242"/>
    </source>
</evidence>
<gene>
    <name evidence="8" type="ORF">E3P99_03870</name>
</gene>
<keyword evidence="2" id="KW-0479">Metal-binding</keyword>
<evidence type="ECO:0000313" key="9">
    <source>
        <dbReference type="Proteomes" id="UP000310189"/>
    </source>
</evidence>
<keyword evidence="3" id="KW-0805">Transcription regulation</keyword>
<dbReference type="Gene3D" id="4.10.240.10">
    <property type="entry name" value="Zn(2)-C6 fungal-type DNA-binding domain"/>
    <property type="match status" value="1"/>
</dbReference>
<dbReference type="CDD" id="cd12148">
    <property type="entry name" value="fungal_TF_MHR"/>
    <property type="match status" value="1"/>
</dbReference>
<evidence type="ECO:0000256" key="6">
    <source>
        <dbReference type="SAM" id="MobiDB-lite"/>
    </source>
</evidence>
<evidence type="ECO:0000313" key="8">
    <source>
        <dbReference type="EMBL" id="TIA85896.1"/>
    </source>
</evidence>
<feature type="compositionally biased region" description="Low complexity" evidence="6">
    <location>
        <begin position="89"/>
        <end position="100"/>
    </location>
</feature>
<keyword evidence="5" id="KW-0539">Nucleus</keyword>
<feature type="region of interest" description="Disordered" evidence="6">
    <location>
        <begin position="1"/>
        <end position="42"/>
    </location>
</feature>
<dbReference type="PANTHER" id="PTHR47338">
    <property type="entry name" value="ZN(II)2CYS6 TRANSCRIPTION FACTOR (EUROFUNG)-RELATED"/>
    <property type="match status" value="1"/>
</dbReference>
<dbReference type="PANTHER" id="PTHR47338:SF29">
    <property type="entry name" value="ZN(2)-C6 FUNGAL-TYPE DOMAIN-CONTAINING PROTEIN"/>
    <property type="match status" value="1"/>
</dbReference>
<keyword evidence="4" id="KW-0804">Transcription</keyword>
<dbReference type="GO" id="GO:0005634">
    <property type="term" value="C:nucleus"/>
    <property type="evidence" value="ECO:0007669"/>
    <property type="project" value="UniProtKB-SubCell"/>
</dbReference>
<dbReference type="Proteomes" id="UP000310189">
    <property type="component" value="Unassembled WGS sequence"/>
</dbReference>
<dbReference type="GO" id="GO:0000981">
    <property type="term" value="F:DNA-binding transcription factor activity, RNA polymerase II-specific"/>
    <property type="evidence" value="ECO:0007669"/>
    <property type="project" value="InterPro"/>
</dbReference>
<keyword evidence="9" id="KW-1185">Reference proteome</keyword>
<protein>
    <recommendedName>
        <fullName evidence="7">Xylanolytic transcriptional activator regulatory domain-containing protein</fullName>
    </recommendedName>
</protein>
<dbReference type="GO" id="GO:0006351">
    <property type="term" value="P:DNA-templated transcription"/>
    <property type="evidence" value="ECO:0007669"/>
    <property type="project" value="InterPro"/>
</dbReference>
<dbReference type="InterPro" id="IPR050815">
    <property type="entry name" value="TF_fung"/>
</dbReference>
<dbReference type="InterPro" id="IPR036864">
    <property type="entry name" value="Zn2-C6_fun-type_DNA-bd_sf"/>
</dbReference>
<reference evidence="8 9" key="1">
    <citation type="submission" date="2019-03" db="EMBL/GenBank/DDBJ databases">
        <title>Sequencing 23 genomes of Wallemia ichthyophaga.</title>
        <authorList>
            <person name="Gostincar C."/>
        </authorList>
    </citation>
    <scope>NUCLEOTIDE SEQUENCE [LARGE SCALE GENOMIC DNA]</scope>
    <source>
        <strain evidence="8 9">EXF-5753</strain>
    </source>
</reference>
<dbReference type="EMBL" id="SPNW01000095">
    <property type="protein sequence ID" value="TIA85896.1"/>
    <property type="molecule type" value="Genomic_DNA"/>
</dbReference>
<dbReference type="CDD" id="cd14724">
    <property type="entry name" value="ZIP_Gal4-like_1"/>
    <property type="match status" value="1"/>
</dbReference>
<evidence type="ECO:0000256" key="1">
    <source>
        <dbReference type="ARBA" id="ARBA00004123"/>
    </source>
</evidence>
<feature type="region of interest" description="Disordered" evidence="6">
    <location>
        <begin position="87"/>
        <end position="106"/>
    </location>
</feature>
<feature type="domain" description="Xylanolytic transcriptional activator regulatory" evidence="7">
    <location>
        <begin position="144"/>
        <end position="343"/>
    </location>
</feature>
<evidence type="ECO:0000256" key="4">
    <source>
        <dbReference type="ARBA" id="ARBA00023163"/>
    </source>
</evidence>
<name>A0A4T0FGN9_9BASI</name>
<dbReference type="Pfam" id="PF04082">
    <property type="entry name" value="Fungal_trans"/>
    <property type="match status" value="1"/>
</dbReference>
<dbReference type="InterPro" id="IPR007219">
    <property type="entry name" value="XnlR_reg_dom"/>
</dbReference>
<evidence type="ECO:0000256" key="2">
    <source>
        <dbReference type="ARBA" id="ARBA00022723"/>
    </source>
</evidence>
<proteinExistence type="predicted"/>
<organism evidence="8 9">
    <name type="scientific">Wallemia hederae</name>
    <dbReference type="NCBI Taxonomy" id="1540922"/>
    <lineage>
        <taxon>Eukaryota</taxon>
        <taxon>Fungi</taxon>
        <taxon>Dikarya</taxon>
        <taxon>Basidiomycota</taxon>
        <taxon>Wallemiomycotina</taxon>
        <taxon>Wallemiomycetes</taxon>
        <taxon>Wallemiales</taxon>
        <taxon>Wallemiaceae</taxon>
        <taxon>Wallemia</taxon>
    </lineage>
</organism>
<evidence type="ECO:0000256" key="3">
    <source>
        <dbReference type="ARBA" id="ARBA00023015"/>
    </source>
</evidence>
<comment type="subcellular location">
    <subcellularLocation>
        <location evidence="1">Nucleus</location>
    </subcellularLocation>
</comment>
<dbReference type="GO" id="GO:0003677">
    <property type="term" value="F:DNA binding"/>
    <property type="evidence" value="ECO:0007669"/>
    <property type="project" value="InterPro"/>
</dbReference>
<accession>A0A4T0FGN9</accession>
<evidence type="ECO:0000259" key="7">
    <source>
        <dbReference type="Pfam" id="PF04082"/>
    </source>
</evidence>
<dbReference type="GO" id="GO:0008270">
    <property type="term" value="F:zinc ion binding"/>
    <property type="evidence" value="ECO:0007669"/>
    <property type="project" value="InterPro"/>
</dbReference>
<dbReference type="OrthoDB" id="5600212at2759"/>